<evidence type="ECO:0000313" key="16">
    <source>
        <dbReference type="EMBL" id="QIW11979.1"/>
    </source>
</evidence>
<dbReference type="EMBL" id="CP043424">
    <property type="protein sequence ID" value="QIW11979.1"/>
    <property type="molecule type" value="Genomic_DNA"/>
</dbReference>
<evidence type="ECO:0000256" key="8">
    <source>
        <dbReference type="ARBA" id="ARBA00022842"/>
    </source>
</evidence>
<dbReference type="KEGG" id="fad:CDH04_04655"/>
<name>A0A2Z4XZ86_9GAMM</name>
<proteinExistence type="inferred from homology"/>
<dbReference type="PROSITE" id="PS00627">
    <property type="entry name" value="GHMP_KINASES_ATP"/>
    <property type="match status" value="1"/>
</dbReference>
<dbReference type="InterPro" id="IPR020568">
    <property type="entry name" value="Ribosomal_Su5_D2-typ_SF"/>
</dbReference>
<evidence type="ECO:0000256" key="1">
    <source>
        <dbReference type="ARBA" id="ARBA00006566"/>
    </source>
</evidence>
<gene>
    <name evidence="15" type="ORF">CDH04_04655</name>
    <name evidence="16" type="ORF">FZC43_04660</name>
</gene>
<dbReference type="EMBL" id="CP021781">
    <property type="protein sequence ID" value="AXA33745.1"/>
    <property type="molecule type" value="Genomic_DNA"/>
</dbReference>
<dbReference type="PANTHER" id="PTHR10457:SF7">
    <property type="entry name" value="GALACTOKINASE-RELATED"/>
    <property type="match status" value="1"/>
</dbReference>
<feature type="domain" description="GHMP kinase N-terminal" evidence="12">
    <location>
        <begin position="97"/>
        <end position="185"/>
    </location>
</feature>
<keyword evidence="6 15" id="KW-0418">Kinase</keyword>
<sequence length="386" mass="44149">MMDNTTNNIINNLHNDFRELYEKEPSIYYSPGRVNLIGEHTDYNCGFVMPFAINMGTYIAIAKRDDDLVRVYSKNLNEKKSFILEEVQEKIINSWDNYIKGVFNIIAKDYGKKIQGVDIYIYSDLPFGAGLSSSASLATALAFAYNNLLNLGLKDIELATAAQQVEHRYIGTNCGLLDQMACILSKEDMTTMIDCNTYEHKNIPLNLEELTLLIVDTNIKHNLAESAYNDRRKTCENIARFNNIKSLRELNIENLTVTKESFSKDDYSLAKHIYTENQRVLDAAKAMKDKNWKKLGELMYQSHYSLKDDYKVSCNELDYLVVLSESFDGVHGARMTGGGFGGSTIHLVPKKVVEEYKAYLEKNYYDRFKIKPLFYMSKACNGTHKI</sequence>
<dbReference type="InterPro" id="IPR036554">
    <property type="entry name" value="GHMP_kinase_C_sf"/>
</dbReference>
<dbReference type="InterPro" id="IPR019741">
    <property type="entry name" value="Galactokinase_CS"/>
</dbReference>
<evidence type="ECO:0000256" key="7">
    <source>
        <dbReference type="ARBA" id="ARBA00022840"/>
    </source>
</evidence>
<protein>
    <recommendedName>
        <fullName evidence="11">Galactokinase</fullName>
        <ecNumber evidence="11">2.7.1.6</ecNumber>
    </recommendedName>
</protein>
<dbReference type="InterPro" id="IPR019539">
    <property type="entry name" value="GalKase_N"/>
</dbReference>
<dbReference type="PRINTS" id="PR00473">
    <property type="entry name" value="GALCTOKINASE"/>
</dbReference>
<keyword evidence="3 16" id="KW-0808">Transferase</keyword>
<accession>A0A2Z4XZ86</accession>
<evidence type="ECO:0000259" key="14">
    <source>
        <dbReference type="Pfam" id="PF10509"/>
    </source>
</evidence>
<evidence type="ECO:0000313" key="17">
    <source>
        <dbReference type="Proteomes" id="UP000251120"/>
    </source>
</evidence>
<evidence type="ECO:0000313" key="15">
    <source>
        <dbReference type="EMBL" id="AXA33745.1"/>
    </source>
</evidence>
<dbReference type="FunFam" id="3.30.70.890:FF:000001">
    <property type="entry name" value="Galactokinase"/>
    <property type="match status" value="1"/>
</dbReference>
<keyword evidence="18" id="KW-1185">Reference proteome</keyword>
<dbReference type="Pfam" id="PF08544">
    <property type="entry name" value="GHMP_kinases_C"/>
    <property type="match status" value="1"/>
</dbReference>
<dbReference type="GO" id="GO:0005524">
    <property type="term" value="F:ATP binding"/>
    <property type="evidence" value="ECO:0007669"/>
    <property type="project" value="UniProtKB-UniRule"/>
</dbReference>
<dbReference type="InterPro" id="IPR006206">
    <property type="entry name" value="Mevalonate/galactokinase"/>
</dbReference>
<evidence type="ECO:0000313" key="18">
    <source>
        <dbReference type="Proteomes" id="UP000681131"/>
    </source>
</evidence>
<keyword evidence="5" id="KW-0547">Nucleotide-binding</keyword>
<keyword evidence="2" id="KW-0963">Cytoplasm</keyword>
<feature type="domain" description="Galactokinase N-terminal" evidence="14">
    <location>
        <begin position="16"/>
        <end position="63"/>
    </location>
</feature>
<keyword evidence="10" id="KW-0119">Carbohydrate metabolism</keyword>
<keyword evidence="7" id="KW-0067">ATP-binding</keyword>
<evidence type="ECO:0000256" key="9">
    <source>
        <dbReference type="ARBA" id="ARBA00023144"/>
    </source>
</evidence>
<evidence type="ECO:0000256" key="2">
    <source>
        <dbReference type="ARBA" id="ARBA00022490"/>
    </source>
</evidence>
<dbReference type="Pfam" id="PF10509">
    <property type="entry name" value="GalKase_gal_bdg"/>
    <property type="match status" value="1"/>
</dbReference>
<evidence type="ECO:0000259" key="12">
    <source>
        <dbReference type="Pfam" id="PF00288"/>
    </source>
</evidence>
<dbReference type="AlphaFoldDB" id="A0A2Z4XZ86"/>
<dbReference type="PANTHER" id="PTHR10457">
    <property type="entry name" value="MEVALONATE KINASE/GALACTOKINASE"/>
    <property type="match status" value="1"/>
</dbReference>
<reference evidence="16 18" key="2">
    <citation type="submission" date="2019-08" db="EMBL/GenBank/DDBJ databases">
        <title>Complete genome sequences of Francisella adeliensis (FSC1325 and FSC1326).</title>
        <authorList>
            <person name="Ohrman C."/>
            <person name="Uneklint I."/>
            <person name="Vallesi A."/>
            <person name="Karlsson L."/>
            <person name="Sjodin A."/>
        </authorList>
    </citation>
    <scope>NUCLEOTIDE SEQUENCE [LARGE SCALE GENOMIC DNA]</scope>
    <source>
        <strain evidence="16 18">FSC1325</strain>
    </source>
</reference>
<dbReference type="GO" id="GO:0005829">
    <property type="term" value="C:cytosol"/>
    <property type="evidence" value="ECO:0007669"/>
    <property type="project" value="TreeGrafter"/>
</dbReference>
<dbReference type="GO" id="GO:0004335">
    <property type="term" value="F:galactokinase activity"/>
    <property type="evidence" value="ECO:0007669"/>
    <property type="project" value="UniProtKB-UniRule"/>
</dbReference>
<evidence type="ECO:0000259" key="13">
    <source>
        <dbReference type="Pfam" id="PF08544"/>
    </source>
</evidence>
<evidence type="ECO:0000256" key="11">
    <source>
        <dbReference type="NCBIfam" id="TIGR00131"/>
    </source>
</evidence>
<dbReference type="PRINTS" id="PR00959">
    <property type="entry name" value="MEVGALKINASE"/>
</dbReference>
<evidence type="ECO:0000256" key="6">
    <source>
        <dbReference type="ARBA" id="ARBA00022777"/>
    </source>
</evidence>
<dbReference type="NCBIfam" id="TIGR00131">
    <property type="entry name" value="gal_kin"/>
    <property type="match status" value="1"/>
</dbReference>
<dbReference type="InterPro" id="IPR006204">
    <property type="entry name" value="GHMP_kinase_N_dom"/>
</dbReference>
<dbReference type="InterPro" id="IPR006203">
    <property type="entry name" value="GHMP_knse_ATP-bd_CS"/>
</dbReference>
<dbReference type="InterPro" id="IPR014721">
    <property type="entry name" value="Ribsml_uS5_D2-typ_fold_subgr"/>
</dbReference>
<dbReference type="GO" id="GO:0046872">
    <property type="term" value="F:metal ion binding"/>
    <property type="evidence" value="ECO:0007669"/>
    <property type="project" value="UniProtKB-KW"/>
</dbReference>
<dbReference type="InterPro" id="IPR000705">
    <property type="entry name" value="Galactokinase"/>
</dbReference>
<dbReference type="FunFam" id="3.30.230.10:FF:000017">
    <property type="entry name" value="Galactokinase"/>
    <property type="match status" value="1"/>
</dbReference>
<dbReference type="Proteomes" id="UP000681131">
    <property type="component" value="Chromosome"/>
</dbReference>
<feature type="domain" description="GHMP kinase C-terminal" evidence="13">
    <location>
        <begin position="283"/>
        <end position="365"/>
    </location>
</feature>
<dbReference type="Pfam" id="PF00288">
    <property type="entry name" value="GHMP_kinases_N"/>
    <property type="match status" value="1"/>
</dbReference>
<keyword evidence="8" id="KW-0460">Magnesium</keyword>
<dbReference type="EC" id="2.7.1.6" evidence="11"/>
<dbReference type="Gene3D" id="3.30.70.890">
    <property type="entry name" value="GHMP kinase, C-terminal domain"/>
    <property type="match status" value="1"/>
</dbReference>
<comment type="similarity">
    <text evidence="1">Belongs to the GHMP kinase family. GalK subfamily.</text>
</comment>
<dbReference type="OrthoDB" id="250531at2"/>
<dbReference type="PIRSF" id="PIRSF000530">
    <property type="entry name" value="Galactokinase"/>
    <property type="match status" value="1"/>
</dbReference>
<evidence type="ECO:0000256" key="4">
    <source>
        <dbReference type="ARBA" id="ARBA00022723"/>
    </source>
</evidence>
<dbReference type="Gene3D" id="3.30.230.10">
    <property type="match status" value="1"/>
</dbReference>
<evidence type="ECO:0000256" key="5">
    <source>
        <dbReference type="ARBA" id="ARBA00022741"/>
    </source>
</evidence>
<dbReference type="InterPro" id="IPR013750">
    <property type="entry name" value="GHMP_kinase_C_dom"/>
</dbReference>
<evidence type="ECO:0000256" key="3">
    <source>
        <dbReference type="ARBA" id="ARBA00022679"/>
    </source>
</evidence>
<organism evidence="15 17">
    <name type="scientific">Francisella adeliensis</name>
    <dbReference type="NCBI Taxonomy" id="2007306"/>
    <lineage>
        <taxon>Bacteria</taxon>
        <taxon>Pseudomonadati</taxon>
        <taxon>Pseudomonadota</taxon>
        <taxon>Gammaproteobacteria</taxon>
        <taxon>Thiotrichales</taxon>
        <taxon>Francisellaceae</taxon>
        <taxon>Francisella</taxon>
    </lineage>
</organism>
<dbReference type="SUPFAM" id="SSF54211">
    <property type="entry name" value="Ribosomal protein S5 domain 2-like"/>
    <property type="match status" value="1"/>
</dbReference>
<keyword evidence="9" id="KW-0299">Galactose metabolism</keyword>
<reference evidence="15 17" key="1">
    <citation type="submission" date="2017-06" db="EMBL/GenBank/DDBJ databases">
        <title>Complete genome of Francisella adeliensis.</title>
        <authorList>
            <person name="Vallesi A."/>
            <person name="Sjodin A."/>
        </authorList>
    </citation>
    <scope>NUCLEOTIDE SEQUENCE [LARGE SCALE GENOMIC DNA]</scope>
    <source>
        <strain evidence="15 17">FDC440</strain>
    </source>
</reference>
<dbReference type="GO" id="GO:0006012">
    <property type="term" value="P:galactose metabolic process"/>
    <property type="evidence" value="ECO:0007669"/>
    <property type="project" value="UniProtKB-UniRule"/>
</dbReference>
<dbReference type="Proteomes" id="UP000251120">
    <property type="component" value="Chromosome"/>
</dbReference>
<dbReference type="NCBIfam" id="NF003705">
    <property type="entry name" value="PRK05322.1"/>
    <property type="match status" value="1"/>
</dbReference>
<dbReference type="PROSITE" id="PS00106">
    <property type="entry name" value="GALACTOKINASE"/>
    <property type="match status" value="1"/>
</dbReference>
<dbReference type="SUPFAM" id="SSF55060">
    <property type="entry name" value="GHMP Kinase, C-terminal domain"/>
    <property type="match status" value="1"/>
</dbReference>
<keyword evidence="4" id="KW-0479">Metal-binding</keyword>
<evidence type="ECO:0000256" key="10">
    <source>
        <dbReference type="ARBA" id="ARBA00023277"/>
    </source>
</evidence>